<feature type="domain" description="FYVE-type" evidence="7">
    <location>
        <begin position="19"/>
        <end position="78"/>
    </location>
</feature>
<evidence type="ECO:0000256" key="5">
    <source>
        <dbReference type="SAM" id="Coils"/>
    </source>
</evidence>
<feature type="compositionally biased region" description="Polar residues" evidence="6">
    <location>
        <begin position="814"/>
        <end position="827"/>
    </location>
</feature>
<dbReference type="SMART" id="SM00064">
    <property type="entry name" value="FYVE"/>
    <property type="match status" value="1"/>
</dbReference>
<feature type="compositionally biased region" description="Low complexity" evidence="6">
    <location>
        <begin position="1135"/>
        <end position="1150"/>
    </location>
</feature>
<dbReference type="GO" id="GO:0008270">
    <property type="term" value="F:zinc ion binding"/>
    <property type="evidence" value="ECO:0007669"/>
    <property type="project" value="UniProtKB-KW"/>
</dbReference>
<dbReference type="PANTHER" id="PTHR47553:SF1">
    <property type="entry name" value="RING_FYVE_PHD ZINC FINGER SUPERFAMILY PROTEIN"/>
    <property type="match status" value="1"/>
</dbReference>
<feature type="coiled-coil region" evidence="5">
    <location>
        <begin position="1038"/>
        <end position="1065"/>
    </location>
</feature>
<dbReference type="InterPro" id="IPR017455">
    <property type="entry name" value="Znf_FYVE-rel"/>
</dbReference>
<proteinExistence type="predicted"/>
<dbReference type="PROSITE" id="PS50178">
    <property type="entry name" value="ZF_FYVE"/>
    <property type="match status" value="1"/>
</dbReference>
<organism evidence="8 9">
    <name type="scientific">Vitis rotundifolia</name>
    <name type="common">Muscadine grape</name>
    <dbReference type="NCBI Taxonomy" id="103349"/>
    <lineage>
        <taxon>Eukaryota</taxon>
        <taxon>Viridiplantae</taxon>
        <taxon>Streptophyta</taxon>
        <taxon>Embryophyta</taxon>
        <taxon>Tracheophyta</taxon>
        <taxon>Spermatophyta</taxon>
        <taxon>Magnoliopsida</taxon>
        <taxon>eudicotyledons</taxon>
        <taxon>Gunneridae</taxon>
        <taxon>Pentapetalae</taxon>
        <taxon>rosids</taxon>
        <taxon>Vitales</taxon>
        <taxon>Vitaceae</taxon>
        <taxon>Viteae</taxon>
        <taxon>Vitis</taxon>
    </lineage>
</organism>
<evidence type="ECO:0000313" key="8">
    <source>
        <dbReference type="EMBL" id="KAJ9690157.1"/>
    </source>
</evidence>
<keyword evidence="3" id="KW-0862">Zinc</keyword>
<keyword evidence="2 4" id="KW-0863">Zinc-finger</keyword>
<dbReference type="InterPro" id="IPR000306">
    <property type="entry name" value="Znf_FYVE"/>
</dbReference>
<dbReference type="EMBL" id="JARBHA010000010">
    <property type="protein sequence ID" value="KAJ9690157.1"/>
    <property type="molecule type" value="Genomic_DNA"/>
</dbReference>
<keyword evidence="1" id="KW-0479">Metal-binding</keyword>
<feature type="region of interest" description="Disordered" evidence="6">
    <location>
        <begin position="84"/>
        <end position="154"/>
    </location>
</feature>
<evidence type="ECO:0000259" key="7">
    <source>
        <dbReference type="PROSITE" id="PS50178"/>
    </source>
</evidence>
<feature type="compositionally biased region" description="Polar residues" evidence="6">
    <location>
        <begin position="1074"/>
        <end position="1093"/>
    </location>
</feature>
<feature type="region of interest" description="Disordered" evidence="6">
    <location>
        <begin position="756"/>
        <end position="836"/>
    </location>
</feature>
<evidence type="ECO:0000256" key="4">
    <source>
        <dbReference type="PROSITE-ProRule" id="PRU00091"/>
    </source>
</evidence>
<dbReference type="Pfam" id="PF01363">
    <property type="entry name" value="FYVE"/>
    <property type="match status" value="1"/>
</dbReference>
<evidence type="ECO:0000256" key="1">
    <source>
        <dbReference type="ARBA" id="ARBA00022723"/>
    </source>
</evidence>
<dbReference type="PANTHER" id="PTHR47553">
    <property type="entry name" value="MYOSIN-11"/>
    <property type="match status" value="1"/>
</dbReference>
<feature type="region of interest" description="Disordered" evidence="6">
    <location>
        <begin position="1255"/>
        <end position="1286"/>
    </location>
</feature>
<reference evidence="8 9" key="1">
    <citation type="journal article" date="2023" name="BMC Biotechnol.">
        <title>Vitis rotundifolia cv Carlos genome sequencing.</title>
        <authorList>
            <person name="Huff M."/>
            <person name="Hulse-Kemp A."/>
            <person name="Scheffler B."/>
            <person name="Youngblood R."/>
            <person name="Simpson S."/>
            <person name="Babiker E."/>
            <person name="Staton M."/>
        </authorList>
    </citation>
    <scope>NUCLEOTIDE SEQUENCE [LARGE SCALE GENOMIC DNA]</scope>
    <source>
        <tissue evidence="8">Leaf</tissue>
    </source>
</reference>
<evidence type="ECO:0000256" key="2">
    <source>
        <dbReference type="ARBA" id="ARBA00022771"/>
    </source>
</evidence>
<feature type="region of interest" description="Disordered" evidence="6">
    <location>
        <begin position="497"/>
        <end position="521"/>
    </location>
</feature>
<feature type="compositionally biased region" description="Polar residues" evidence="6">
    <location>
        <begin position="119"/>
        <end position="154"/>
    </location>
</feature>
<feature type="compositionally biased region" description="Basic and acidic residues" evidence="6">
    <location>
        <begin position="1103"/>
        <end position="1125"/>
    </location>
</feature>
<feature type="compositionally biased region" description="Basic and acidic residues" evidence="6">
    <location>
        <begin position="764"/>
        <end position="779"/>
    </location>
</feature>
<comment type="caution">
    <text evidence="8">The sequence shown here is derived from an EMBL/GenBank/DDBJ whole genome shotgun (WGS) entry which is preliminary data.</text>
</comment>
<gene>
    <name evidence="8" type="ORF">PVL29_012684</name>
</gene>
<accession>A0AA39DQ53</accession>
<keyword evidence="9" id="KW-1185">Reference proteome</keyword>
<dbReference type="SUPFAM" id="SSF57903">
    <property type="entry name" value="FYVE/PHD zinc finger"/>
    <property type="match status" value="1"/>
</dbReference>
<evidence type="ECO:0000256" key="6">
    <source>
        <dbReference type="SAM" id="MobiDB-lite"/>
    </source>
</evidence>
<dbReference type="InterPro" id="IPR019734">
    <property type="entry name" value="TPR_rpt"/>
</dbReference>
<dbReference type="InterPro" id="IPR013083">
    <property type="entry name" value="Znf_RING/FYVE/PHD"/>
</dbReference>
<dbReference type="Gene3D" id="3.30.40.10">
    <property type="entry name" value="Zinc/RING finger domain, C3HC4 (zinc finger)"/>
    <property type="match status" value="1"/>
</dbReference>
<name>A0AA39DQ53_VITRO</name>
<dbReference type="InterPro" id="IPR011011">
    <property type="entry name" value="Znf_FYVE_PHD"/>
</dbReference>
<keyword evidence="5" id="KW-0175">Coiled coil</keyword>
<evidence type="ECO:0000313" key="9">
    <source>
        <dbReference type="Proteomes" id="UP001168098"/>
    </source>
</evidence>
<protein>
    <recommendedName>
        <fullName evidence="7">FYVE-type domain-containing protein</fullName>
    </recommendedName>
</protein>
<dbReference type="Proteomes" id="UP001168098">
    <property type="component" value="Unassembled WGS sequence"/>
</dbReference>
<feature type="region of interest" description="Disordered" evidence="6">
    <location>
        <begin position="1074"/>
        <end position="1169"/>
    </location>
</feature>
<dbReference type="SMART" id="SM00028">
    <property type="entry name" value="TPR"/>
    <property type="match status" value="7"/>
</dbReference>
<sequence length="1326" mass="146655">MLEKIGLPPKPSLRGNIWVVDASHCQGCSSQFTFINRKHHCRRCGGLFCNSCTQQRMVLRGQGDSPVRICDPCKNLEEAARFEMRHGHKNRSGKGGSRLTSKHEDEVLNQILGKDGKESFSSGRESTSDTVSSIERSTSSASCSKLEELSSQDMEGQIVRSLTVNEPNHVPGEMGSINPEELRQQALDEKRKYKILKGEGKSEEALKAFKRGKELERQAGALEISLRKSRKRALSSSNIAEDQKITVGPKESGRKNRLLPQMGKEKDDLAAELRELGWSDKELHDADKKPVNISLEGELSTLLREVPQKTNTDMETHGIDKSEVIALKKKALMFKREGKLIEAKEELKRAKLLEKQLEEQEFLAEAEDSDDEISSLIRSIDNDKQGDFSIGYNQANDFDFDHLVGMADDIGLDGNFEAMDEDMDDPEIAATLKSLGWSEDSHHPVDIVAQSAPIDRDTRLHEIQSLKREALNEKRAGNTSVAMVLLKKAKVLERDLDGFDSQGDNSSANDPAMFQKGSTSQTADNSLMLNKADNKNVNGMRIVEPKMAPKSKLMIQKELLGLKKKALALRREGRLDEAEEELKKGKVLEQQLEEMDNASKVKFTQVNVSSKHPDISGTLNLGDVGEEGDVTDQDLNDPMYLSLLSNMGWKDEDNETVSFQSKSLKQNDSLSTQIADSSIIQAPTTTPVGASRRSKGEIQRELLGLKRKALALRRQGETEEAEEVLRLASVLEAQISEMEAPTKEAPVENKYKEDKAIKYPLESSSDKGDEGDATEKDLGDPVLLSMQKNLGWKDEDRPETTQAEPFKQNAGIYTHSTDPSVIQSNSEVPLISPKKSKGEIQRELLGLKRKALTLRRQGKTEEAEEVLRNAKILEAQMDMEAPRTELLLDPSKDKDLESFESLITTEKHGSMKDVVEVNKQSVQAVVDPTEKVVEWATSSGLKETETVKPPSGSSGLLIPEMSQIVEGNHPLLVDIGPPGKMGISEGTYFVPPSDQSGNIMDLLTGDEWNASHVPSEKQEGEWNLSSGISSFANPPLLVETLKSTNEDLRSKVDAASQKREEMVDADRKLHVSEANSGQAIASQKNKGSIQQEILSHKRKAVSLKREGKLAEARDELRQAKLLEKNLEEDDPQPRSSPSDTSISSSSVTSIGQRAQTLVDSAPKMLSGRDRFKLQQESLSHKRSALKLRREGRIEEAEAEFELAKALETQLEELAAHDAVKSSAKGAEPVDDVHVDDLLDPLLLSALKAIGLEDASPLAQSPEKPEPAKLHISKSDSSSQEKSQLEERIKAEKVKAVNLKRAGKQAEALDALRRAKMFEKKLNSLTP</sequence>
<dbReference type="CDD" id="cd00065">
    <property type="entry name" value="FYVE_like_SF"/>
    <property type="match status" value="1"/>
</dbReference>
<evidence type="ECO:0000256" key="3">
    <source>
        <dbReference type="ARBA" id="ARBA00022833"/>
    </source>
</evidence>